<dbReference type="CDD" id="cd00077">
    <property type="entry name" value="HDc"/>
    <property type="match status" value="1"/>
</dbReference>
<evidence type="ECO:0000256" key="2">
    <source>
        <dbReference type="ARBA" id="ARBA00022723"/>
    </source>
</evidence>
<sequence>MEYTQDLINCQREDLLMKLKNQISPKRYEHVLGVEETSLKLAQRYNVEREKASIAALLHDYAKEMDHEQMLNLACKYWDEPMLLNASGEIWHGFAAAQIAKDEFHVTDKSILTAIAGHTIGWFEMDDLFKVLYLADYTESGRDFPGVDKARELSKRNLDEAVTFKMTQTLKYLLDERQGIFIPTVDIYNQWVKQN</sequence>
<dbReference type="NCBIfam" id="TIGR00488">
    <property type="entry name" value="bis(5'-nucleosyl)-tetraphosphatase (symmetrical) YqeK"/>
    <property type="match status" value="1"/>
</dbReference>
<keyword evidence="2" id="KW-0479">Metal-binding</keyword>
<dbReference type="InterPro" id="IPR003607">
    <property type="entry name" value="HD/PDEase_dom"/>
</dbReference>
<dbReference type="SUPFAM" id="SSF109604">
    <property type="entry name" value="HD-domain/PDEase-like"/>
    <property type="match status" value="1"/>
</dbReference>
<evidence type="ECO:0000256" key="1">
    <source>
        <dbReference type="ARBA" id="ARBA00012506"/>
    </source>
</evidence>
<organism evidence="8 9">
    <name type="scientific">Fundicoccus culcitae</name>
    <dbReference type="NCBI Taxonomy" id="2969821"/>
    <lineage>
        <taxon>Bacteria</taxon>
        <taxon>Bacillati</taxon>
        <taxon>Bacillota</taxon>
        <taxon>Bacilli</taxon>
        <taxon>Lactobacillales</taxon>
        <taxon>Aerococcaceae</taxon>
        <taxon>Fundicoccus</taxon>
    </lineage>
</organism>
<dbReference type="Pfam" id="PF01966">
    <property type="entry name" value="HD"/>
    <property type="match status" value="1"/>
</dbReference>
<feature type="domain" description="HD/PDEase" evidence="7">
    <location>
        <begin position="23"/>
        <end position="150"/>
    </location>
</feature>
<dbReference type="SMART" id="SM00471">
    <property type="entry name" value="HDc"/>
    <property type="match status" value="1"/>
</dbReference>
<evidence type="ECO:0000259" key="7">
    <source>
        <dbReference type="SMART" id="SM00471"/>
    </source>
</evidence>
<keyword evidence="3" id="KW-0547">Nucleotide-binding</keyword>
<protein>
    <recommendedName>
        <fullName evidence="1">bis(5'-nucleosyl)-tetraphosphatase (symmetrical)</fullName>
        <ecNumber evidence="1">3.6.1.41</ecNumber>
    </recommendedName>
</protein>
<dbReference type="Proteomes" id="UP001315967">
    <property type="component" value="Chromosome"/>
</dbReference>
<reference evidence="8 9" key="1">
    <citation type="submission" date="2022-08" db="EMBL/GenBank/DDBJ databases">
        <title>Aerococcaceae sp. nov isolated from spoiled eye mask.</title>
        <authorList>
            <person name="Zhou G."/>
            <person name="Xie X.-B."/>
            <person name="Shi Q.-S."/>
            <person name="Wang Y.-S."/>
            <person name="Wen X."/>
            <person name="Peng H."/>
            <person name="Yang X.-J."/>
            <person name="Tao H.-B."/>
            <person name="Huang X.-M."/>
        </authorList>
    </citation>
    <scope>NUCLEOTIDE SEQUENCE [LARGE SCALE GENOMIC DNA]</scope>
    <source>
        <strain evidence="9">DM20194951</strain>
    </source>
</reference>
<dbReference type="InterPro" id="IPR051094">
    <property type="entry name" value="Diverse_Catalytic_Enzymes"/>
</dbReference>
<comment type="catalytic activity">
    <reaction evidence="6">
        <text>P(1),P(4)-bis(5'-adenosyl) tetraphosphate + H2O = 2 ADP + 2 H(+)</text>
        <dbReference type="Rhea" id="RHEA:24252"/>
        <dbReference type="ChEBI" id="CHEBI:15377"/>
        <dbReference type="ChEBI" id="CHEBI:15378"/>
        <dbReference type="ChEBI" id="CHEBI:58141"/>
        <dbReference type="ChEBI" id="CHEBI:456216"/>
        <dbReference type="EC" id="3.6.1.41"/>
    </reaction>
</comment>
<name>A0ABY5P751_9LACT</name>
<keyword evidence="9" id="KW-1185">Reference proteome</keyword>
<dbReference type="InterPro" id="IPR005249">
    <property type="entry name" value="YqeK"/>
</dbReference>
<dbReference type="GO" id="GO:0008803">
    <property type="term" value="F:bis(5'-nucleosyl)-tetraphosphatase (symmetrical) activity"/>
    <property type="evidence" value="ECO:0007669"/>
    <property type="project" value="UniProtKB-EC"/>
</dbReference>
<dbReference type="RefSeq" id="WP_313793703.1">
    <property type="nucleotide sequence ID" value="NZ_CP102453.1"/>
</dbReference>
<evidence type="ECO:0000256" key="4">
    <source>
        <dbReference type="ARBA" id="ARBA00022801"/>
    </source>
</evidence>
<gene>
    <name evidence="8" type="primary">yqeK</name>
    <name evidence="8" type="ORF">NRE15_00585</name>
</gene>
<evidence type="ECO:0000256" key="3">
    <source>
        <dbReference type="ARBA" id="ARBA00022741"/>
    </source>
</evidence>
<proteinExistence type="predicted"/>
<evidence type="ECO:0000256" key="6">
    <source>
        <dbReference type="ARBA" id="ARBA00049417"/>
    </source>
</evidence>
<evidence type="ECO:0000313" key="9">
    <source>
        <dbReference type="Proteomes" id="UP001315967"/>
    </source>
</evidence>
<evidence type="ECO:0000256" key="5">
    <source>
        <dbReference type="ARBA" id="ARBA00023004"/>
    </source>
</evidence>
<keyword evidence="5" id="KW-0408">Iron</keyword>
<dbReference type="InterPro" id="IPR006674">
    <property type="entry name" value="HD_domain"/>
</dbReference>
<dbReference type="PANTHER" id="PTHR35795">
    <property type="entry name" value="SLR1885 PROTEIN"/>
    <property type="match status" value="1"/>
</dbReference>
<keyword evidence="4 8" id="KW-0378">Hydrolase</keyword>
<dbReference type="EC" id="3.6.1.41" evidence="1"/>
<dbReference type="Gene3D" id="1.10.3210.10">
    <property type="entry name" value="Hypothetical protein af1432"/>
    <property type="match status" value="1"/>
</dbReference>
<evidence type="ECO:0000313" key="8">
    <source>
        <dbReference type="EMBL" id="UUX34200.1"/>
    </source>
</evidence>
<accession>A0ABY5P751</accession>
<dbReference type="PANTHER" id="PTHR35795:SF1">
    <property type="entry name" value="BIS(5'-NUCLEOSYL)-TETRAPHOSPHATASE, SYMMETRICAL"/>
    <property type="match status" value="1"/>
</dbReference>
<dbReference type="EMBL" id="CP102453">
    <property type="protein sequence ID" value="UUX34200.1"/>
    <property type="molecule type" value="Genomic_DNA"/>
</dbReference>